<protein>
    <submittedName>
        <fullName evidence="2">Uncharacterized protein</fullName>
    </submittedName>
</protein>
<proteinExistence type="predicted"/>
<name>A0A1J4MTB1_9CRYT</name>
<reference evidence="2 3" key="1">
    <citation type="submission" date="2016-10" db="EMBL/GenBank/DDBJ databases">
        <title>Reductive evolution of mitochondrial metabolism and differential evolution of invasion-related proteins in Cryptosporidium.</title>
        <authorList>
            <person name="Liu S."/>
            <person name="Roellig D.M."/>
            <person name="Guo Y."/>
            <person name="Li N."/>
            <person name="Frace M.A."/>
            <person name="Tang K."/>
            <person name="Zhang L."/>
            <person name="Feng Y."/>
            <person name="Xiao L."/>
        </authorList>
    </citation>
    <scope>NUCLEOTIDE SEQUENCE [LARGE SCALE GENOMIC DNA]</scope>
    <source>
        <strain evidence="2">30847</strain>
    </source>
</reference>
<sequence>MKVLKFNSSKQQLLIFLVVLFTIKCSASPQFNLYRAVEEQRRNMVTNPFFGLAFDIDQLRKLALTQPEAIKNAGVIVAHVENPMRLPKNMEISSQDILADVDEILMEFMEPKKQNMLLDSMSPYDRVNYDEQQSMTIRHSIVSFQNNKVETLKKYKLLTVIVPYYLRRDIKSCYEKLIN</sequence>
<keyword evidence="1" id="KW-0732">Signal</keyword>
<evidence type="ECO:0000313" key="3">
    <source>
        <dbReference type="Proteomes" id="UP000186804"/>
    </source>
</evidence>
<evidence type="ECO:0000256" key="1">
    <source>
        <dbReference type="SAM" id="SignalP"/>
    </source>
</evidence>
<accession>A0A1J4MTB1</accession>
<comment type="caution">
    <text evidence="2">The sequence shown here is derived from an EMBL/GenBank/DDBJ whole genome shotgun (WGS) entry which is preliminary data.</text>
</comment>
<dbReference type="GeneID" id="92365100"/>
<evidence type="ECO:0000313" key="2">
    <source>
        <dbReference type="EMBL" id="OII77424.1"/>
    </source>
</evidence>
<dbReference type="EMBL" id="LRBS01000037">
    <property type="protein sequence ID" value="OII77424.1"/>
    <property type="molecule type" value="Genomic_DNA"/>
</dbReference>
<dbReference type="OrthoDB" id="342684at2759"/>
<organism evidence="2 3">
    <name type="scientific">Cryptosporidium andersoni</name>
    <dbReference type="NCBI Taxonomy" id="117008"/>
    <lineage>
        <taxon>Eukaryota</taxon>
        <taxon>Sar</taxon>
        <taxon>Alveolata</taxon>
        <taxon>Apicomplexa</taxon>
        <taxon>Conoidasida</taxon>
        <taxon>Coccidia</taxon>
        <taxon>Eucoccidiorida</taxon>
        <taxon>Eimeriorina</taxon>
        <taxon>Cryptosporidiidae</taxon>
        <taxon>Cryptosporidium</taxon>
    </lineage>
</organism>
<feature type="chain" id="PRO_5011978034" evidence="1">
    <location>
        <begin position="28"/>
        <end position="179"/>
    </location>
</feature>
<dbReference type="Proteomes" id="UP000186804">
    <property type="component" value="Unassembled WGS sequence"/>
</dbReference>
<feature type="signal peptide" evidence="1">
    <location>
        <begin position="1"/>
        <end position="27"/>
    </location>
</feature>
<gene>
    <name evidence="2" type="ORF">cand_009150</name>
</gene>
<dbReference type="RefSeq" id="XP_067069270.1">
    <property type="nucleotide sequence ID" value="XM_067211155.1"/>
</dbReference>
<dbReference type="VEuPathDB" id="CryptoDB:cand_009150"/>
<dbReference type="AlphaFoldDB" id="A0A1J4MTB1"/>
<keyword evidence="3" id="KW-1185">Reference proteome</keyword>